<dbReference type="KEGG" id="smaa:IT774_04900"/>
<protein>
    <recommendedName>
        <fullName evidence="4">Toxin CptA</fullName>
    </recommendedName>
</protein>
<dbReference type="RefSeq" id="WP_195811589.1">
    <property type="nucleotide sequence ID" value="NZ_CP064795.1"/>
</dbReference>
<feature type="transmembrane region" description="Helical" evidence="1">
    <location>
        <begin position="39"/>
        <end position="58"/>
    </location>
</feature>
<dbReference type="EMBL" id="CP064795">
    <property type="protein sequence ID" value="QPG06513.1"/>
    <property type="molecule type" value="Genomic_DNA"/>
</dbReference>
<proteinExistence type="predicted"/>
<dbReference type="Proteomes" id="UP000595095">
    <property type="component" value="Chromosome"/>
</dbReference>
<keyword evidence="3" id="KW-1185">Reference proteome</keyword>
<reference evidence="2 3" key="1">
    <citation type="submission" date="2020-11" db="EMBL/GenBank/DDBJ databases">
        <title>Complete genome sequence for Salinimonas sp. strain G2-b.</title>
        <authorList>
            <person name="Park S.-J."/>
        </authorList>
    </citation>
    <scope>NUCLEOTIDE SEQUENCE [LARGE SCALE GENOMIC DNA]</scope>
    <source>
        <strain evidence="2 3">G2-b</strain>
    </source>
</reference>
<keyword evidence="1" id="KW-0472">Membrane</keyword>
<gene>
    <name evidence="2" type="ORF">IT774_04900</name>
</gene>
<dbReference type="Pfam" id="PF07254">
    <property type="entry name" value="Cpta_toxin"/>
    <property type="match status" value="1"/>
</dbReference>
<name>A0A7S9DZH4_9ALTE</name>
<sequence>MLKYKFTLRSHPLRRWQWVVPLVAVGVVGVCLPEPVYSYASYPLVLAIVAGLAIYALYGYHHCAVRPPWLVGFDGASRWQQASVPASLAEAPIWWLTRRSRITPLGLYLHFSCNQQPCGYHWIWRSECDELHYRRLSRAILHLQRATAPTL</sequence>
<evidence type="ECO:0008006" key="4">
    <source>
        <dbReference type="Google" id="ProtNLM"/>
    </source>
</evidence>
<dbReference type="InterPro" id="IPR009883">
    <property type="entry name" value="YgfX"/>
</dbReference>
<evidence type="ECO:0000313" key="2">
    <source>
        <dbReference type="EMBL" id="QPG06513.1"/>
    </source>
</evidence>
<keyword evidence="1" id="KW-1133">Transmembrane helix</keyword>
<dbReference type="AlphaFoldDB" id="A0A7S9DZH4"/>
<keyword evidence="1" id="KW-0812">Transmembrane</keyword>
<organism evidence="2 3">
    <name type="scientific">Salinimonas marina</name>
    <dbReference type="NCBI Taxonomy" id="2785918"/>
    <lineage>
        <taxon>Bacteria</taxon>
        <taxon>Pseudomonadati</taxon>
        <taxon>Pseudomonadota</taxon>
        <taxon>Gammaproteobacteria</taxon>
        <taxon>Alteromonadales</taxon>
        <taxon>Alteromonadaceae</taxon>
        <taxon>Alteromonas/Salinimonas group</taxon>
        <taxon>Salinimonas</taxon>
    </lineage>
</organism>
<evidence type="ECO:0000256" key="1">
    <source>
        <dbReference type="SAM" id="Phobius"/>
    </source>
</evidence>
<evidence type="ECO:0000313" key="3">
    <source>
        <dbReference type="Proteomes" id="UP000595095"/>
    </source>
</evidence>
<accession>A0A7S9DZH4</accession>